<name>A0A9D3UP44_9ROSI</name>
<keyword evidence="2" id="KW-1185">Reference proteome</keyword>
<evidence type="ECO:0000313" key="2">
    <source>
        <dbReference type="Proteomes" id="UP000828251"/>
    </source>
</evidence>
<dbReference type="AlphaFoldDB" id="A0A9D3UP44"/>
<proteinExistence type="predicted"/>
<accession>A0A9D3UP44</accession>
<dbReference type="OrthoDB" id="1805767at2759"/>
<dbReference type="Proteomes" id="UP000828251">
    <property type="component" value="Unassembled WGS sequence"/>
</dbReference>
<organism evidence="1 2">
    <name type="scientific">Gossypium stocksii</name>
    <dbReference type="NCBI Taxonomy" id="47602"/>
    <lineage>
        <taxon>Eukaryota</taxon>
        <taxon>Viridiplantae</taxon>
        <taxon>Streptophyta</taxon>
        <taxon>Embryophyta</taxon>
        <taxon>Tracheophyta</taxon>
        <taxon>Spermatophyta</taxon>
        <taxon>Magnoliopsida</taxon>
        <taxon>eudicotyledons</taxon>
        <taxon>Gunneridae</taxon>
        <taxon>Pentapetalae</taxon>
        <taxon>rosids</taxon>
        <taxon>malvids</taxon>
        <taxon>Malvales</taxon>
        <taxon>Malvaceae</taxon>
        <taxon>Malvoideae</taxon>
        <taxon>Gossypium</taxon>
    </lineage>
</organism>
<reference evidence="1 2" key="1">
    <citation type="journal article" date="2021" name="Plant Biotechnol. J.">
        <title>Multi-omics assisted identification of the key and species-specific regulatory components of drought-tolerant mechanisms in Gossypium stocksii.</title>
        <authorList>
            <person name="Yu D."/>
            <person name="Ke L."/>
            <person name="Zhang D."/>
            <person name="Wu Y."/>
            <person name="Sun Y."/>
            <person name="Mei J."/>
            <person name="Sun J."/>
            <person name="Sun Y."/>
        </authorList>
    </citation>
    <scope>NUCLEOTIDE SEQUENCE [LARGE SCALE GENOMIC DNA]</scope>
    <source>
        <strain evidence="2">cv. E1</strain>
        <tissue evidence="1">Leaf</tissue>
    </source>
</reference>
<comment type="caution">
    <text evidence="1">The sequence shown here is derived from an EMBL/GenBank/DDBJ whole genome shotgun (WGS) entry which is preliminary data.</text>
</comment>
<gene>
    <name evidence="1" type="ORF">J1N35_032981</name>
</gene>
<protein>
    <submittedName>
        <fullName evidence="1">Uncharacterized protein</fullName>
    </submittedName>
</protein>
<dbReference type="EMBL" id="JAIQCV010000010">
    <property type="protein sequence ID" value="KAH1054916.1"/>
    <property type="molecule type" value="Genomic_DNA"/>
</dbReference>
<evidence type="ECO:0000313" key="1">
    <source>
        <dbReference type="EMBL" id="KAH1054916.1"/>
    </source>
</evidence>
<sequence>MVWGLRSNVIVGNGAEAKIITMVEEHGRTTLASNVGFIISSAPGIEPESNMVAATVVVVAISTTVGGSGSLQLSYHLYQD</sequence>